<name>A0A090LE95_STRRB</name>
<reference evidence="2 3" key="1">
    <citation type="submission" date="2014-09" db="EMBL/GenBank/DDBJ databases">
        <authorList>
            <person name="Martin A.A."/>
        </authorList>
    </citation>
    <scope>NUCLEOTIDE SEQUENCE</scope>
    <source>
        <strain evidence="3">ED321</strain>
        <strain evidence="2">ED321 Heterogonic</strain>
    </source>
</reference>
<gene>
    <name evidence="2 4 5" type="ORF">SRAE_2000113600</name>
</gene>
<feature type="transmembrane region" description="Helical" evidence="1">
    <location>
        <begin position="115"/>
        <end position="138"/>
    </location>
</feature>
<evidence type="ECO:0000313" key="4">
    <source>
        <dbReference type="WBParaSite" id="SRAE_2000113600.1"/>
    </source>
</evidence>
<keyword evidence="3" id="KW-1185">Reference proteome</keyword>
<evidence type="ECO:0000313" key="5">
    <source>
        <dbReference type="WormBase" id="SRAE_2000113600"/>
    </source>
</evidence>
<dbReference type="Proteomes" id="UP000035682">
    <property type="component" value="Unplaced"/>
</dbReference>
<dbReference type="RefSeq" id="XP_024505668.1">
    <property type="nucleotide sequence ID" value="XM_024652053.1"/>
</dbReference>
<keyword evidence="1" id="KW-0472">Membrane</keyword>
<dbReference type="WBParaSite" id="SRAE_2000113600.1">
    <property type="protein sequence ID" value="SRAE_2000113600.1"/>
    <property type="gene ID" value="WBGene00261338"/>
</dbReference>
<keyword evidence="1" id="KW-0812">Transmembrane</keyword>
<dbReference type="GeneID" id="36378832"/>
<dbReference type="AlphaFoldDB" id="A0A090LE95"/>
<proteinExistence type="predicted"/>
<evidence type="ECO:0000313" key="2">
    <source>
        <dbReference type="EMBL" id="CEF66468.1"/>
    </source>
</evidence>
<accession>A0A090LE95</accession>
<organism evidence="2">
    <name type="scientific">Strongyloides ratti</name>
    <name type="common">Parasitic roundworm</name>
    <dbReference type="NCBI Taxonomy" id="34506"/>
    <lineage>
        <taxon>Eukaryota</taxon>
        <taxon>Metazoa</taxon>
        <taxon>Ecdysozoa</taxon>
        <taxon>Nematoda</taxon>
        <taxon>Chromadorea</taxon>
        <taxon>Rhabditida</taxon>
        <taxon>Tylenchina</taxon>
        <taxon>Panagrolaimomorpha</taxon>
        <taxon>Strongyloidoidea</taxon>
        <taxon>Strongyloididae</taxon>
        <taxon>Strongyloides</taxon>
    </lineage>
</organism>
<dbReference type="STRING" id="34506.A0A090LE95"/>
<feature type="transmembrane region" description="Helical" evidence="1">
    <location>
        <begin position="222"/>
        <end position="243"/>
    </location>
</feature>
<reference evidence="4" key="2">
    <citation type="submission" date="2020-12" db="UniProtKB">
        <authorList>
            <consortium name="WormBaseParasite"/>
        </authorList>
    </citation>
    <scope>IDENTIFICATION</scope>
</reference>
<dbReference type="WormBase" id="SRAE_2000113600">
    <property type="protein sequence ID" value="SRP03322"/>
    <property type="gene ID" value="WBGene00261338"/>
</dbReference>
<feature type="transmembrane region" description="Helical" evidence="1">
    <location>
        <begin position="286"/>
        <end position="305"/>
    </location>
</feature>
<feature type="transmembrane region" description="Helical" evidence="1">
    <location>
        <begin position="173"/>
        <end position="194"/>
    </location>
</feature>
<dbReference type="CTD" id="36378832"/>
<evidence type="ECO:0000313" key="3">
    <source>
        <dbReference type="Proteomes" id="UP000035682"/>
    </source>
</evidence>
<evidence type="ECO:0000256" key="1">
    <source>
        <dbReference type="SAM" id="Phobius"/>
    </source>
</evidence>
<keyword evidence="1" id="KW-1133">Transmembrane helix</keyword>
<dbReference type="EMBL" id="LN609529">
    <property type="protein sequence ID" value="CEF66468.1"/>
    <property type="molecule type" value="Genomic_DNA"/>
</dbReference>
<sequence length="315" mass="36437">MPTLPSTPLFDGTSSHNSNLLLQSTPIFSTLKSITANQKFSILPPTFNEFSSVSQSNTVNFTNNHLTTNSSIINNNKHFEPESIGSTNYSPKKIHSPKIKEMFKYKVNQFRKIKVSCNIIILMIFISSVSITVSTLRIDSFVENLPKSEERVSSNQRHQFEYGFWKMAFLTTLFHLMVSTTLLIICLIHLYCAYSITKNLEYSDDEVFIYLNSTGVWRNIMAYFYLVSLMISIITNTCFIFVIPTNIALHTFFKWCKIVKDENYYNDEYNSPTCPRITRTSEKMDINSLSTLLFVILSFIDLIFFPTTKKVFRKF</sequence>
<protein>
    <submittedName>
        <fullName evidence="2 4">Uncharacterized protein</fullName>
    </submittedName>
</protein>